<dbReference type="GO" id="GO:0016020">
    <property type="term" value="C:membrane"/>
    <property type="evidence" value="ECO:0007669"/>
    <property type="project" value="UniProtKB-SubCell"/>
</dbReference>
<organism evidence="7 8">
    <name type="scientific">Caenorhabditis auriculariae</name>
    <dbReference type="NCBI Taxonomy" id="2777116"/>
    <lineage>
        <taxon>Eukaryota</taxon>
        <taxon>Metazoa</taxon>
        <taxon>Ecdysozoa</taxon>
        <taxon>Nematoda</taxon>
        <taxon>Chromadorea</taxon>
        <taxon>Rhabditida</taxon>
        <taxon>Rhabditina</taxon>
        <taxon>Rhabditomorpha</taxon>
        <taxon>Rhabditoidea</taxon>
        <taxon>Rhabditidae</taxon>
        <taxon>Peloderinae</taxon>
        <taxon>Caenorhabditis</taxon>
    </lineage>
</organism>
<reference evidence="7" key="1">
    <citation type="submission" date="2020-10" db="EMBL/GenBank/DDBJ databases">
        <authorList>
            <person name="Kikuchi T."/>
        </authorList>
    </citation>
    <scope>NUCLEOTIDE SEQUENCE</scope>
    <source>
        <strain evidence="7">NKZ352</strain>
    </source>
</reference>
<dbReference type="PANTHER" id="PTHR22945:SF40">
    <property type="entry name" value="SERPENTINE RECEPTOR, CLASS D (DELTA)-RELATED"/>
    <property type="match status" value="1"/>
</dbReference>
<dbReference type="OrthoDB" id="5873496at2759"/>
<sequence>MEISSIELQSAMETAFRIYHYSVASVGCFLNAFLIYLLARKSPKTMKTYSILIMNFAVTDLIICICDGFVQQRLIPTGTALAFISSGPCTYLGPSACFTA</sequence>
<evidence type="ECO:0000313" key="7">
    <source>
        <dbReference type="EMBL" id="CAD6197641.1"/>
    </source>
</evidence>
<dbReference type="Proteomes" id="UP000835052">
    <property type="component" value="Unassembled WGS sequence"/>
</dbReference>
<dbReference type="Gene3D" id="1.20.1070.10">
    <property type="entry name" value="Rhodopsin 7-helix transmembrane proteins"/>
    <property type="match status" value="1"/>
</dbReference>
<dbReference type="SUPFAM" id="SSF81321">
    <property type="entry name" value="Family A G protein-coupled receptor-like"/>
    <property type="match status" value="1"/>
</dbReference>
<evidence type="ECO:0000256" key="2">
    <source>
        <dbReference type="ARBA" id="ARBA00009166"/>
    </source>
</evidence>
<comment type="similarity">
    <text evidence="2">Belongs to the nematode receptor-like protein srd family.</text>
</comment>
<dbReference type="EMBL" id="CAJGYM010000100">
    <property type="protein sequence ID" value="CAD6197641.1"/>
    <property type="molecule type" value="Genomic_DNA"/>
</dbReference>
<dbReference type="PANTHER" id="PTHR22945">
    <property type="entry name" value="SERPENTINE RECEPTOR, CLASS D DELTA"/>
    <property type="match status" value="1"/>
</dbReference>
<keyword evidence="8" id="KW-1185">Reference proteome</keyword>
<feature type="transmembrane region" description="Helical" evidence="6">
    <location>
        <begin position="18"/>
        <end position="39"/>
    </location>
</feature>
<comment type="caution">
    <text evidence="7">The sequence shown here is derived from an EMBL/GenBank/DDBJ whole genome shotgun (WGS) entry which is preliminary data.</text>
</comment>
<gene>
    <name evidence="7" type="ORF">CAUJ_LOCUS13550</name>
</gene>
<dbReference type="AlphaFoldDB" id="A0A8S1HTY5"/>
<comment type="subcellular location">
    <subcellularLocation>
        <location evidence="1">Membrane</location>
        <topology evidence="1">Multi-pass membrane protein</topology>
    </subcellularLocation>
</comment>
<dbReference type="InterPro" id="IPR019421">
    <property type="entry name" value="7TM_GPCR_serpentine_rcpt_Srd"/>
</dbReference>
<name>A0A8S1HTY5_9PELO</name>
<evidence type="ECO:0008006" key="9">
    <source>
        <dbReference type="Google" id="ProtNLM"/>
    </source>
</evidence>
<evidence type="ECO:0000256" key="1">
    <source>
        <dbReference type="ARBA" id="ARBA00004141"/>
    </source>
</evidence>
<proteinExistence type="inferred from homology"/>
<keyword evidence="3 6" id="KW-0812">Transmembrane</keyword>
<dbReference type="InterPro" id="IPR050920">
    <property type="entry name" value="Nematode_rcpt-like_delta"/>
</dbReference>
<keyword evidence="5 6" id="KW-0472">Membrane</keyword>
<keyword evidence="4 6" id="KW-1133">Transmembrane helix</keyword>
<evidence type="ECO:0000256" key="3">
    <source>
        <dbReference type="ARBA" id="ARBA00022692"/>
    </source>
</evidence>
<evidence type="ECO:0000256" key="4">
    <source>
        <dbReference type="ARBA" id="ARBA00022989"/>
    </source>
</evidence>
<dbReference type="Pfam" id="PF10317">
    <property type="entry name" value="7TM_GPCR_Srd"/>
    <property type="match status" value="1"/>
</dbReference>
<evidence type="ECO:0000256" key="6">
    <source>
        <dbReference type="SAM" id="Phobius"/>
    </source>
</evidence>
<evidence type="ECO:0000256" key="5">
    <source>
        <dbReference type="ARBA" id="ARBA00023136"/>
    </source>
</evidence>
<evidence type="ECO:0000313" key="8">
    <source>
        <dbReference type="Proteomes" id="UP000835052"/>
    </source>
</evidence>
<feature type="transmembrane region" description="Helical" evidence="6">
    <location>
        <begin position="51"/>
        <end position="70"/>
    </location>
</feature>
<accession>A0A8S1HTY5</accession>
<protein>
    <recommendedName>
        <fullName evidence="9">G-protein coupled receptors family 1 profile domain-containing protein</fullName>
    </recommendedName>
</protein>